<dbReference type="PANTHER" id="PTHR11085">
    <property type="entry name" value="NAD-DEPENDENT PROTEIN DEACYLASE SIRTUIN-5, MITOCHONDRIAL-RELATED"/>
    <property type="match status" value="1"/>
</dbReference>
<proteinExistence type="inferred from homology"/>
<feature type="binding site" evidence="3">
    <location>
        <begin position="170"/>
        <end position="172"/>
    </location>
    <ligand>
        <name>NAD(+)</name>
        <dbReference type="ChEBI" id="CHEBI:57540"/>
    </ligand>
</feature>
<dbReference type="EMBL" id="BMKM01000003">
    <property type="protein sequence ID" value="GGE21434.1"/>
    <property type="molecule type" value="Genomic_DNA"/>
</dbReference>
<dbReference type="InterPro" id="IPR027546">
    <property type="entry name" value="Sirtuin_class_III"/>
</dbReference>
<feature type="binding site" evidence="3">
    <location>
        <position position="56"/>
    </location>
    <ligand>
        <name>substrate</name>
    </ligand>
</feature>
<dbReference type="GO" id="GO:0017136">
    <property type="term" value="F:histone deacetylase activity, NAD-dependent"/>
    <property type="evidence" value="ECO:0007669"/>
    <property type="project" value="TreeGrafter"/>
</dbReference>
<dbReference type="InterPro" id="IPR050134">
    <property type="entry name" value="NAD-dep_sirtuin_deacylases"/>
</dbReference>
<comment type="catalytic activity">
    <reaction evidence="3">
        <text>N(6)-succinyl-L-lysyl-[protein] + NAD(+) + H2O = 2''-O-succinyl-ADP-D-ribose + nicotinamide + L-lysyl-[protein]</text>
        <dbReference type="Rhea" id="RHEA:47668"/>
        <dbReference type="Rhea" id="RHEA-COMP:9752"/>
        <dbReference type="Rhea" id="RHEA-COMP:11877"/>
        <dbReference type="ChEBI" id="CHEBI:15377"/>
        <dbReference type="ChEBI" id="CHEBI:17154"/>
        <dbReference type="ChEBI" id="CHEBI:29969"/>
        <dbReference type="ChEBI" id="CHEBI:57540"/>
        <dbReference type="ChEBI" id="CHEBI:87830"/>
        <dbReference type="ChEBI" id="CHEBI:87832"/>
    </reaction>
</comment>
<dbReference type="CDD" id="cd01412">
    <property type="entry name" value="SIRT5_Af1_CobB"/>
    <property type="match status" value="1"/>
</dbReference>
<accession>A0A8H9G2T2</accession>
<dbReference type="Gene3D" id="3.30.1600.10">
    <property type="entry name" value="SIR2/SIRT2 'Small Domain"/>
    <property type="match status" value="1"/>
</dbReference>
<comment type="similarity">
    <text evidence="3">Belongs to the sirtuin family. Class III subfamily.</text>
</comment>
<dbReference type="Gene3D" id="3.40.50.1220">
    <property type="entry name" value="TPP-binding domain"/>
    <property type="match status" value="1"/>
</dbReference>
<keyword evidence="7" id="KW-1185">Reference proteome</keyword>
<evidence type="ECO:0000313" key="6">
    <source>
        <dbReference type="EMBL" id="GGE21434.1"/>
    </source>
</evidence>
<dbReference type="Pfam" id="PF02146">
    <property type="entry name" value="SIR2"/>
    <property type="match status" value="1"/>
</dbReference>
<dbReference type="InterPro" id="IPR026591">
    <property type="entry name" value="Sirtuin_cat_small_dom_sf"/>
</dbReference>
<name>A0A8H9G2T2_9SPHI</name>
<evidence type="ECO:0000313" key="7">
    <source>
        <dbReference type="Proteomes" id="UP000614460"/>
    </source>
</evidence>
<dbReference type="AlphaFoldDB" id="A0A8H9G2T2"/>
<dbReference type="Proteomes" id="UP000614460">
    <property type="component" value="Unassembled WGS sequence"/>
</dbReference>
<dbReference type="GO" id="GO:0036054">
    <property type="term" value="F:protein-malonyllysine demalonylase activity"/>
    <property type="evidence" value="ECO:0007669"/>
    <property type="project" value="InterPro"/>
</dbReference>
<keyword evidence="3" id="KW-0963">Cytoplasm</keyword>
<dbReference type="RefSeq" id="WP_182498615.1">
    <property type="nucleotide sequence ID" value="NZ_BMKM01000003.1"/>
</dbReference>
<reference evidence="6" key="2">
    <citation type="submission" date="2020-09" db="EMBL/GenBank/DDBJ databases">
        <authorList>
            <person name="Sun Q."/>
            <person name="Zhou Y."/>
        </authorList>
    </citation>
    <scope>NUCLEOTIDE SEQUENCE</scope>
    <source>
        <strain evidence="6">CGMCC 1.15966</strain>
    </source>
</reference>
<gene>
    <name evidence="6" type="primary">npdA</name>
    <name evidence="3" type="synonym">cobB</name>
    <name evidence="6" type="ORF">GCM10011516_18860</name>
</gene>
<dbReference type="GO" id="GO:0070403">
    <property type="term" value="F:NAD+ binding"/>
    <property type="evidence" value="ECO:0007669"/>
    <property type="project" value="UniProtKB-UniRule"/>
</dbReference>
<comment type="catalytic activity">
    <reaction evidence="3">
        <text>N(6)-acetyl-L-lysyl-[protein] + NAD(+) + H2O = 2''-O-acetyl-ADP-D-ribose + nicotinamide + L-lysyl-[protein]</text>
        <dbReference type="Rhea" id="RHEA:43636"/>
        <dbReference type="Rhea" id="RHEA-COMP:9752"/>
        <dbReference type="Rhea" id="RHEA-COMP:10731"/>
        <dbReference type="ChEBI" id="CHEBI:15377"/>
        <dbReference type="ChEBI" id="CHEBI:17154"/>
        <dbReference type="ChEBI" id="CHEBI:29969"/>
        <dbReference type="ChEBI" id="CHEBI:57540"/>
        <dbReference type="ChEBI" id="CHEBI:61930"/>
        <dbReference type="ChEBI" id="CHEBI:83767"/>
        <dbReference type="EC" id="2.3.1.286"/>
    </reaction>
</comment>
<dbReference type="InterPro" id="IPR029035">
    <property type="entry name" value="DHS-like_NAD/FAD-binding_dom"/>
</dbReference>
<evidence type="ECO:0000256" key="1">
    <source>
        <dbReference type="ARBA" id="ARBA00022679"/>
    </source>
</evidence>
<comment type="subcellular location">
    <subcellularLocation>
        <location evidence="3">Cytoplasm</location>
    </subcellularLocation>
</comment>
<comment type="function">
    <text evidence="3">NAD-dependent lysine deacetylase and desuccinylase that specifically removes acetyl and succinyl groups on target proteins. Modulates the activities of several proteins which are inactive in their acylated form.</text>
</comment>
<comment type="caution">
    <text evidence="3 4">Lacks conserved residue(s) required for the propagation of feature annotation.</text>
</comment>
<evidence type="ECO:0000256" key="2">
    <source>
        <dbReference type="ARBA" id="ARBA00023027"/>
    </source>
</evidence>
<evidence type="ECO:0000256" key="4">
    <source>
        <dbReference type="PROSITE-ProRule" id="PRU00236"/>
    </source>
</evidence>
<feature type="binding site" evidence="3">
    <location>
        <position position="214"/>
    </location>
    <ligand>
        <name>NAD(+)</name>
        <dbReference type="ChEBI" id="CHEBI:57540"/>
    </ligand>
</feature>
<protein>
    <recommendedName>
        <fullName evidence="3">NAD-dependent protein deacylase</fullName>
        <ecNumber evidence="3">2.3.1.286</ecNumber>
    </recommendedName>
    <alternativeName>
        <fullName evidence="3">Regulatory protein SIR2 homolog</fullName>
    </alternativeName>
</protein>
<feature type="active site" description="Proton acceptor" evidence="3">
    <location>
        <position position="104"/>
    </location>
</feature>
<sequence length="227" mass="25374">MKKIVVFTGAGISVESGLPTFRGSDGLWEGHRIEDVATPEAWQRDPELVQKFYNKRRADCLSVQPNHAHLKLAELEKEYDITIITQNIDDLHERAGSSKVLHLHGQIRKSQSSVNPNLIYDIEGADIKTGDQCELGSQLRPHVVWFGEQVPNMNEAYKLARQADVFITIGTSLQVYPAANLIYETKPDCKLILIDPNAEQYNVPPVVIKIAEKASKGVDYLADLLAK</sequence>
<evidence type="ECO:0000259" key="5">
    <source>
        <dbReference type="PROSITE" id="PS50305"/>
    </source>
</evidence>
<dbReference type="InterPro" id="IPR003000">
    <property type="entry name" value="Sirtuin"/>
</dbReference>
<feature type="domain" description="Deacetylase sirtuin-type" evidence="5">
    <location>
        <begin position="1"/>
        <end position="227"/>
    </location>
</feature>
<reference evidence="6" key="1">
    <citation type="journal article" date="2014" name="Int. J. Syst. Evol. Microbiol.">
        <title>Complete genome sequence of Corynebacterium casei LMG S-19264T (=DSM 44701T), isolated from a smear-ripened cheese.</title>
        <authorList>
            <consortium name="US DOE Joint Genome Institute (JGI-PGF)"/>
            <person name="Walter F."/>
            <person name="Albersmeier A."/>
            <person name="Kalinowski J."/>
            <person name="Ruckert C."/>
        </authorList>
    </citation>
    <scope>NUCLEOTIDE SEQUENCE</scope>
    <source>
        <strain evidence="6">CGMCC 1.15966</strain>
    </source>
</reference>
<feature type="binding site" evidence="3">
    <location>
        <position position="53"/>
    </location>
    <ligand>
        <name>substrate</name>
    </ligand>
</feature>
<comment type="domain">
    <text evidence="3">2 residues (Tyr-53 and Arg-56) present in a large hydrophobic pocket are probably involved in substrate specificity. They are important for desuccinylation activity, but dispensable for deacetylation activity.</text>
</comment>
<feature type="binding site" evidence="3">
    <location>
        <begin position="86"/>
        <end position="89"/>
    </location>
    <ligand>
        <name>NAD(+)</name>
        <dbReference type="ChEBI" id="CHEBI:57540"/>
    </ligand>
</feature>
<comment type="caution">
    <text evidence="6">The sequence shown here is derived from an EMBL/GenBank/DDBJ whole genome shotgun (WGS) entry which is preliminary data.</text>
</comment>
<dbReference type="PANTHER" id="PTHR11085:SF4">
    <property type="entry name" value="NAD-DEPENDENT PROTEIN DEACYLASE"/>
    <property type="match status" value="1"/>
</dbReference>
<dbReference type="HAMAP" id="MF_01121">
    <property type="entry name" value="Sirtuin_ClassIII"/>
    <property type="match status" value="1"/>
</dbReference>
<dbReference type="GO" id="GO:0036055">
    <property type="term" value="F:protein-succinyllysine desuccinylase activity"/>
    <property type="evidence" value="ECO:0007669"/>
    <property type="project" value="UniProtKB-UniRule"/>
</dbReference>
<evidence type="ECO:0000256" key="3">
    <source>
        <dbReference type="HAMAP-Rule" id="MF_01121"/>
    </source>
</evidence>
<dbReference type="GO" id="GO:0005737">
    <property type="term" value="C:cytoplasm"/>
    <property type="evidence" value="ECO:0007669"/>
    <property type="project" value="UniProtKB-SubCell"/>
</dbReference>
<keyword evidence="1" id="KW-0808">Transferase</keyword>
<organism evidence="6 7">
    <name type="scientific">Sphingobacterium cellulitidis</name>
    <dbReference type="NCBI Taxonomy" id="1768011"/>
    <lineage>
        <taxon>Bacteria</taxon>
        <taxon>Pseudomonadati</taxon>
        <taxon>Bacteroidota</taxon>
        <taxon>Sphingobacteriia</taxon>
        <taxon>Sphingobacteriales</taxon>
        <taxon>Sphingobacteriaceae</taxon>
        <taxon>Sphingobacterium</taxon>
    </lineage>
</organism>
<dbReference type="SUPFAM" id="SSF52467">
    <property type="entry name" value="DHS-like NAD/FAD-binding domain"/>
    <property type="match status" value="1"/>
</dbReference>
<dbReference type="PROSITE" id="PS50305">
    <property type="entry name" value="SIRTUIN"/>
    <property type="match status" value="1"/>
</dbReference>
<dbReference type="EC" id="2.3.1.286" evidence="3"/>
<dbReference type="InterPro" id="IPR026590">
    <property type="entry name" value="Ssirtuin_cat_dom"/>
</dbReference>
<keyword evidence="2 3" id="KW-0520">NAD</keyword>